<keyword evidence="6" id="KW-0963">Cytoplasm</keyword>
<dbReference type="PRINTS" id="PR00160">
    <property type="entry name" value="GLUTAREDOXIN"/>
</dbReference>
<evidence type="ECO:0000256" key="1">
    <source>
        <dbReference type="ARBA" id="ARBA00007787"/>
    </source>
</evidence>
<dbReference type="OrthoDB" id="9814618at2"/>
<keyword evidence="2 6" id="KW-0813">Transport</keyword>
<dbReference type="Proteomes" id="UP000190435">
    <property type="component" value="Unassembled WGS sequence"/>
</dbReference>
<dbReference type="GO" id="GO:0015038">
    <property type="term" value="F:glutathione disulfide oxidoreductase activity"/>
    <property type="evidence" value="ECO:0007669"/>
    <property type="project" value="UniProtKB-UniRule"/>
</dbReference>
<dbReference type="Gene3D" id="3.40.30.10">
    <property type="entry name" value="Glutaredoxin"/>
    <property type="match status" value="1"/>
</dbReference>
<sequence length="86" mass="9635">MQAVQMYIKETCSYCAAAKQLLDNKGVPYTATSVFDLSDEERAAIAAKTNNYRTVPQIFIGETFIGGYDDLRKLERHGKLDELLNA</sequence>
<name>A0A1S9ZVL1_9GAMM</name>
<dbReference type="GO" id="GO:0015035">
    <property type="term" value="F:protein-disulfide reductase activity"/>
    <property type="evidence" value="ECO:0007669"/>
    <property type="project" value="TreeGrafter"/>
</dbReference>
<gene>
    <name evidence="9" type="primary">grxC</name>
    <name evidence="8" type="ORF">B0181_11345</name>
    <name evidence="9" type="ORF">NCTC10293_00342</name>
</gene>
<dbReference type="NCBIfam" id="TIGR02181">
    <property type="entry name" value="GRX_bact"/>
    <property type="match status" value="1"/>
</dbReference>
<dbReference type="GO" id="GO:0045454">
    <property type="term" value="P:cell redox homeostasis"/>
    <property type="evidence" value="ECO:0007669"/>
    <property type="project" value="InterPro"/>
</dbReference>
<dbReference type="EMBL" id="UGQE01000001">
    <property type="protein sequence ID" value="STZ10020.1"/>
    <property type="molecule type" value="Genomic_DNA"/>
</dbReference>
<evidence type="ECO:0000256" key="3">
    <source>
        <dbReference type="ARBA" id="ARBA00022982"/>
    </source>
</evidence>
<dbReference type="PANTHER" id="PTHR46679:SF1">
    <property type="entry name" value="GLUTAREDOXIN-2, MITOCHONDRIAL"/>
    <property type="match status" value="1"/>
</dbReference>
<dbReference type="InterPro" id="IPR014025">
    <property type="entry name" value="Glutaredoxin_subgr"/>
</dbReference>
<comment type="similarity">
    <text evidence="1 6">Belongs to the glutaredoxin family.</text>
</comment>
<evidence type="ECO:0000256" key="2">
    <source>
        <dbReference type="ARBA" id="ARBA00022448"/>
    </source>
</evidence>
<protein>
    <recommendedName>
        <fullName evidence="6">Glutaredoxin</fullName>
    </recommendedName>
</protein>
<evidence type="ECO:0000256" key="6">
    <source>
        <dbReference type="RuleBase" id="RU364065"/>
    </source>
</evidence>
<evidence type="ECO:0000313" key="10">
    <source>
        <dbReference type="Proteomes" id="UP000190435"/>
    </source>
</evidence>
<dbReference type="Pfam" id="PF00462">
    <property type="entry name" value="Glutaredoxin"/>
    <property type="match status" value="1"/>
</dbReference>
<comment type="function">
    <text evidence="6">Has a glutathione-disulfide oxidoreductase activity in the presence of NADPH and glutathione reductase. Reduces low molecular weight disulfides and proteins.</text>
</comment>
<dbReference type="STRING" id="34060.B0181_11345"/>
<dbReference type="SUPFAM" id="SSF52833">
    <property type="entry name" value="Thioredoxin-like"/>
    <property type="match status" value="1"/>
</dbReference>
<evidence type="ECO:0000313" key="11">
    <source>
        <dbReference type="Proteomes" id="UP000255279"/>
    </source>
</evidence>
<proteinExistence type="inferred from homology"/>
<keyword evidence="5 6" id="KW-0676">Redox-active center</keyword>
<dbReference type="InterPro" id="IPR036249">
    <property type="entry name" value="Thioredoxin-like_sf"/>
</dbReference>
<dbReference type="PANTHER" id="PTHR46679">
    <property type="match status" value="1"/>
</dbReference>
<dbReference type="EMBL" id="MUXU01000093">
    <property type="protein sequence ID" value="OOR87011.1"/>
    <property type="molecule type" value="Genomic_DNA"/>
</dbReference>
<dbReference type="InterPro" id="IPR002109">
    <property type="entry name" value="Glutaredoxin"/>
</dbReference>
<dbReference type="Proteomes" id="UP000255279">
    <property type="component" value="Unassembled WGS sequence"/>
</dbReference>
<feature type="domain" description="Glutaredoxin" evidence="7">
    <location>
        <begin position="4"/>
        <end position="65"/>
    </location>
</feature>
<reference evidence="8 10" key="1">
    <citation type="submission" date="2017-02" db="EMBL/GenBank/DDBJ databases">
        <title>Draft genome sequence of Moraxella caviae CCUG 355 type strain.</title>
        <authorList>
            <person name="Engstrom-Jakobsson H."/>
            <person name="Salva-Serra F."/>
            <person name="Thorell K."/>
            <person name="Gonzales-Siles L."/>
            <person name="Karlsson R."/>
            <person name="Boulund F."/>
            <person name="Engstrand L."/>
            <person name="Moore E."/>
        </authorList>
    </citation>
    <scope>NUCLEOTIDE SEQUENCE [LARGE SCALE GENOMIC DNA]</scope>
    <source>
        <strain evidence="8 10">CCUG 355</strain>
    </source>
</reference>
<dbReference type="PROSITE" id="PS51354">
    <property type="entry name" value="GLUTAREDOXIN_2"/>
    <property type="match status" value="1"/>
</dbReference>
<accession>A0A1S9ZVL1</accession>
<evidence type="ECO:0000256" key="5">
    <source>
        <dbReference type="ARBA" id="ARBA00023284"/>
    </source>
</evidence>
<reference evidence="9 11" key="2">
    <citation type="submission" date="2018-06" db="EMBL/GenBank/DDBJ databases">
        <authorList>
            <consortium name="Pathogen Informatics"/>
            <person name="Doyle S."/>
        </authorList>
    </citation>
    <scope>NUCLEOTIDE SEQUENCE [LARGE SCALE GENOMIC DNA]</scope>
    <source>
        <strain evidence="9 11">NCTC10293</strain>
    </source>
</reference>
<evidence type="ECO:0000259" key="7">
    <source>
        <dbReference type="Pfam" id="PF00462"/>
    </source>
</evidence>
<keyword evidence="4" id="KW-1015">Disulfide bond</keyword>
<dbReference type="AlphaFoldDB" id="A0A1S9ZVL1"/>
<keyword evidence="10" id="KW-1185">Reference proteome</keyword>
<dbReference type="RefSeq" id="WP_078277593.1">
    <property type="nucleotide sequence ID" value="NZ_CAACXO010000074.1"/>
</dbReference>
<keyword evidence="3 6" id="KW-0249">Electron transport</keyword>
<evidence type="ECO:0000313" key="8">
    <source>
        <dbReference type="EMBL" id="OOR87011.1"/>
    </source>
</evidence>
<organism evidence="8 10">
    <name type="scientific">Moraxella caviae</name>
    <dbReference type="NCBI Taxonomy" id="34060"/>
    <lineage>
        <taxon>Bacteria</taxon>
        <taxon>Pseudomonadati</taxon>
        <taxon>Pseudomonadota</taxon>
        <taxon>Gammaproteobacteria</taxon>
        <taxon>Moraxellales</taxon>
        <taxon>Moraxellaceae</taxon>
        <taxon>Moraxella</taxon>
    </lineage>
</organism>
<evidence type="ECO:0000313" key="9">
    <source>
        <dbReference type="EMBL" id="STZ10020.1"/>
    </source>
</evidence>
<evidence type="ECO:0000256" key="4">
    <source>
        <dbReference type="ARBA" id="ARBA00023157"/>
    </source>
</evidence>
<dbReference type="InterPro" id="IPR011900">
    <property type="entry name" value="GRX_bact"/>
</dbReference>